<dbReference type="AlphaFoldDB" id="A0AAW1LB22"/>
<evidence type="ECO:0000313" key="3">
    <source>
        <dbReference type="Proteomes" id="UP001458880"/>
    </source>
</evidence>
<feature type="compositionally biased region" description="Pro residues" evidence="1">
    <location>
        <begin position="227"/>
        <end position="242"/>
    </location>
</feature>
<dbReference type="Proteomes" id="UP001458880">
    <property type="component" value="Unassembled WGS sequence"/>
</dbReference>
<accession>A0AAW1LB22</accession>
<feature type="compositionally biased region" description="Polar residues" evidence="1">
    <location>
        <begin position="277"/>
        <end position="287"/>
    </location>
</feature>
<organism evidence="2 3">
    <name type="scientific">Popillia japonica</name>
    <name type="common">Japanese beetle</name>
    <dbReference type="NCBI Taxonomy" id="7064"/>
    <lineage>
        <taxon>Eukaryota</taxon>
        <taxon>Metazoa</taxon>
        <taxon>Ecdysozoa</taxon>
        <taxon>Arthropoda</taxon>
        <taxon>Hexapoda</taxon>
        <taxon>Insecta</taxon>
        <taxon>Pterygota</taxon>
        <taxon>Neoptera</taxon>
        <taxon>Endopterygota</taxon>
        <taxon>Coleoptera</taxon>
        <taxon>Polyphaga</taxon>
        <taxon>Scarabaeiformia</taxon>
        <taxon>Scarabaeidae</taxon>
        <taxon>Rutelinae</taxon>
        <taxon>Popillia</taxon>
    </lineage>
</organism>
<proteinExistence type="predicted"/>
<dbReference type="EMBL" id="JASPKY010000129">
    <property type="protein sequence ID" value="KAK9731661.1"/>
    <property type="molecule type" value="Genomic_DNA"/>
</dbReference>
<feature type="region of interest" description="Disordered" evidence="1">
    <location>
        <begin position="1"/>
        <end position="29"/>
    </location>
</feature>
<gene>
    <name evidence="2" type="ORF">QE152_g13509</name>
</gene>
<feature type="compositionally biased region" description="Polar residues" evidence="1">
    <location>
        <begin position="15"/>
        <end position="29"/>
    </location>
</feature>
<evidence type="ECO:0008006" key="4">
    <source>
        <dbReference type="Google" id="ProtNLM"/>
    </source>
</evidence>
<keyword evidence="3" id="KW-1185">Reference proteome</keyword>
<protein>
    <recommendedName>
        <fullName evidence="4">Nucleic-acid-binding protein from transposon X-element</fullName>
    </recommendedName>
</protein>
<reference evidence="2 3" key="1">
    <citation type="journal article" date="2024" name="BMC Genomics">
        <title>De novo assembly and annotation of Popillia japonica's genome with initial clues to its potential as an invasive pest.</title>
        <authorList>
            <person name="Cucini C."/>
            <person name="Boschi S."/>
            <person name="Funari R."/>
            <person name="Cardaioli E."/>
            <person name="Iannotti N."/>
            <person name="Marturano G."/>
            <person name="Paoli F."/>
            <person name="Bruttini M."/>
            <person name="Carapelli A."/>
            <person name="Frati F."/>
            <person name="Nardi F."/>
        </authorList>
    </citation>
    <scope>NUCLEOTIDE SEQUENCE [LARGE SCALE GENOMIC DNA]</scope>
    <source>
        <strain evidence="2">DMR45628</strain>
    </source>
</reference>
<comment type="caution">
    <text evidence="2">The sequence shown here is derived from an EMBL/GenBank/DDBJ whole genome shotgun (WGS) entry which is preliminary data.</text>
</comment>
<sequence length="321" mass="36208">MTRQSTFIRPKGRIPSSSATRTRMTCSATPTKTPGAGLVSYKDTHDMFSYSNKNTRSWAFVVRGLPDDMDEQELVDELAAQKIELVKLYKMKKTKTPLFLVVPGSRTTPAQLNKMYPFLDHAKIKWDWYRAAKTSIQCRKCQRWGHSASNCFAKDPKCVKCAESHATHNCRKEDSTPAKCANCGGDHPASFRDCPTHIAYQSGKDKAAAAARKQQPRRDPARSYQPAPIPAINPWRQPPSDPPQTATSQVLPACPNPCYQPVEATPIGPTTNRERTSLPQSLLSTRGGNPHRTHHKPRTEPRQERTSYPLLVMHYYREENY</sequence>
<feature type="region of interest" description="Disordered" evidence="1">
    <location>
        <begin position="205"/>
        <end position="307"/>
    </location>
</feature>
<evidence type="ECO:0000256" key="1">
    <source>
        <dbReference type="SAM" id="MobiDB-lite"/>
    </source>
</evidence>
<evidence type="ECO:0000313" key="2">
    <source>
        <dbReference type="EMBL" id="KAK9731661.1"/>
    </source>
</evidence>
<name>A0AAW1LB22_POPJA</name>